<evidence type="ECO:0000256" key="2">
    <source>
        <dbReference type="ARBA" id="ARBA00006555"/>
    </source>
</evidence>
<keyword evidence="6" id="KW-0812">Transmembrane</keyword>
<feature type="domain" description="TonB C-terminal" evidence="11">
    <location>
        <begin position="193"/>
        <end position="284"/>
    </location>
</feature>
<keyword evidence="4" id="KW-1003">Cell membrane</keyword>
<sequence length="284" mass="29713">MTAAANAISNVLALHSLDEPSGLKRWMVSAGVIVGLHVGAIAAALALQTPTEPAGVVLPAIMVDMAPASAAPQASPLDLAPGPEMQQADDAAPPPEPDQAALAPQQIEATPPQPEPVVVAPPEHKARPENKKSEQIRTDRQRRKPVKPKQVAKLHQSEQLPAPRTSAAPQAERVAPNQSAASAGARAAAVLPSYRALLTAHLQRFKQYPATSRAAGEQGTAALSFTVSRSGQVLNSRLASSSGHHALDAETLAMVRRAQPLPSFPPEINQASLGFTVPVRFSVR</sequence>
<evidence type="ECO:0000256" key="8">
    <source>
        <dbReference type="ARBA" id="ARBA00022989"/>
    </source>
</evidence>
<feature type="region of interest" description="Disordered" evidence="10">
    <location>
        <begin position="72"/>
        <end position="175"/>
    </location>
</feature>
<evidence type="ECO:0000256" key="9">
    <source>
        <dbReference type="ARBA" id="ARBA00023136"/>
    </source>
</evidence>
<dbReference type="KEGG" id="rpe:RPE_3144"/>
<proteinExistence type="inferred from homology"/>
<feature type="compositionally biased region" description="Basic and acidic residues" evidence="10">
    <location>
        <begin position="122"/>
        <end position="139"/>
    </location>
</feature>
<feature type="compositionally biased region" description="Low complexity" evidence="10">
    <location>
        <begin position="98"/>
        <end position="121"/>
    </location>
</feature>
<feature type="compositionally biased region" description="Basic residues" evidence="10">
    <location>
        <begin position="140"/>
        <end position="152"/>
    </location>
</feature>
<dbReference type="InterPro" id="IPR037682">
    <property type="entry name" value="TonB_C"/>
</dbReference>
<evidence type="ECO:0000256" key="5">
    <source>
        <dbReference type="ARBA" id="ARBA00022519"/>
    </source>
</evidence>
<dbReference type="GO" id="GO:0015031">
    <property type="term" value="P:protein transport"/>
    <property type="evidence" value="ECO:0007669"/>
    <property type="project" value="UniProtKB-KW"/>
</dbReference>
<evidence type="ECO:0000256" key="4">
    <source>
        <dbReference type="ARBA" id="ARBA00022475"/>
    </source>
</evidence>
<dbReference type="PROSITE" id="PS52015">
    <property type="entry name" value="TONB_CTD"/>
    <property type="match status" value="1"/>
</dbReference>
<accession>Q07LV4</accession>
<evidence type="ECO:0000256" key="1">
    <source>
        <dbReference type="ARBA" id="ARBA00004383"/>
    </source>
</evidence>
<dbReference type="Gene3D" id="3.30.1150.10">
    <property type="match status" value="1"/>
</dbReference>
<dbReference type="HOGENOM" id="CLU_076333_2_0_5"/>
<keyword evidence="5" id="KW-0997">Cell inner membrane</keyword>
<feature type="compositionally biased region" description="Low complexity" evidence="10">
    <location>
        <begin position="72"/>
        <end position="91"/>
    </location>
</feature>
<evidence type="ECO:0000313" key="12">
    <source>
        <dbReference type="EMBL" id="ABJ07080.1"/>
    </source>
</evidence>
<keyword evidence="7" id="KW-0653">Protein transport</keyword>
<dbReference type="EMBL" id="CP000463">
    <property type="protein sequence ID" value="ABJ07080.1"/>
    <property type="molecule type" value="Genomic_DNA"/>
</dbReference>
<reference evidence="12" key="1">
    <citation type="submission" date="2006-09" db="EMBL/GenBank/DDBJ databases">
        <title>Complete sequence of Rhodopseudomonas palustris BisA53.</title>
        <authorList>
            <consortium name="US DOE Joint Genome Institute"/>
            <person name="Copeland A."/>
            <person name="Lucas S."/>
            <person name="Lapidus A."/>
            <person name="Barry K."/>
            <person name="Detter J.C."/>
            <person name="Glavina del Rio T."/>
            <person name="Hammon N."/>
            <person name="Israni S."/>
            <person name="Dalin E."/>
            <person name="Tice H."/>
            <person name="Pitluck S."/>
            <person name="Chain P."/>
            <person name="Malfatti S."/>
            <person name="Shin M."/>
            <person name="Vergez L."/>
            <person name="Schmutz J."/>
            <person name="Larimer F."/>
            <person name="Land M."/>
            <person name="Hauser L."/>
            <person name="Pelletier D.A."/>
            <person name="Kyrpides N."/>
            <person name="Kim E."/>
            <person name="Harwood C.S."/>
            <person name="Oda Y."/>
            <person name="Richardson P."/>
        </authorList>
    </citation>
    <scope>NUCLEOTIDE SEQUENCE [LARGE SCALE GENOMIC DNA]</scope>
    <source>
        <strain evidence="12">BisA53</strain>
    </source>
</reference>
<dbReference type="eggNOG" id="COG0810">
    <property type="taxonomic scope" value="Bacteria"/>
</dbReference>
<dbReference type="GO" id="GO:0005886">
    <property type="term" value="C:plasma membrane"/>
    <property type="evidence" value="ECO:0007669"/>
    <property type="project" value="UniProtKB-SubCell"/>
</dbReference>
<protein>
    <submittedName>
        <fullName evidence="12">TonB family protein</fullName>
    </submittedName>
</protein>
<evidence type="ECO:0000259" key="11">
    <source>
        <dbReference type="PROSITE" id="PS52015"/>
    </source>
</evidence>
<keyword evidence="9" id="KW-0472">Membrane</keyword>
<evidence type="ECO:0000256" key="3">
    <source>
        <dbReference type="ARBA" id="ARBA00022448"/>
    </source>
</evidence>
<dbReference type="PANTHER" id="PTHR33446">
    <property type="entry name" value="PROTEIN TONB-RELATED"/>
    <property type="match status" value="1"/>
</dbReference>
<evidence type="ECO:0000256" key="7">
    <source>
        <dbReference type="ARBA" id="ARBA00022927"/>
    </source>
</evidence>
<dbReference type="STRING" id="316055.RPE_3144"/>
<keyword evidence="8" id="KW-1133">Transmembrane helix</keyword>
<name>Q07LV4_RHOP5</name>
<dbReference type="AlphaFoldDB" id="Q07LV4"/>
<organism evidence="12">
    <name type="scientific">Rhodopseudomonas palustris (strain BisA53)</name>
    <dbReference type="NCBI Taxonomy" id="316055"/>
    <lineage>
        <taxon>Bacteria</taxon>
        <taxon>Pseudomonadati</taxon>
        <taxon>Pseudomonadota</taxon>
        <taxon>Alphaproteobacteria</taxon>
        <taxon>Hyphomicrobiales</taxon>
        <taxon>Nitrobacteraceae</taxon>
        <taxon>Rhodopseudomonas</taxon>
    </lineage>
</organism>
<comment type="subcellular location">
    <subcellularLocation>
        <location evidence="1">Cell inner membrane</location>
        <topology evidence="1">Single-pass membrane protein</topology>
        <orientation evidence="1">Periplasmic side</orientation>
    </subcellularLocation>
</comment>
<keyword evidence="3" id="KW-0813">Transport</keyword>
<dbReference type="InterPro" id="IPR006260">
    <property type="entry name" value="TonB/TolA_C"/>
</dbReference>
<dbReference type="Pfam" id="PF03544">
    <property type="entry name" value="TonB_C"/>
    <property type="match status" value="1"/>
</dbReference>
<gene>
    <name evidence="12" type="ordered locus">RPE_3144</name>
</gene>
<dbReference type="NCBIfam" id="TIGR01352">
    <property type="entry name" value="tonB_Cterm"/>
    <property type="match status" value="1"/>
</dbReference>
<dbReference type="PANTHER" id="PTHR33446:SF13">
    <property type="entry name" value="TONB PROTEIN"/>
    <property type="match status" value="1"/>
</dbReference>
<evidence type="ECO:0000256" key="6">
    <source>
        <dbReference type="ARBA" id="ARBA00022692"/>
    </source>
</evidence>
<comment type="similarity">
    <text evidence="2">Belongs to the TonB family.</text>
</comment>
<evidence type="ECO:0000256" key="10">
    <source>
        <dbReference type="SAM" id="MobiDB-lite"/>
    </source>
</evidence>
<dbReference type="InterPro" id="IPR051045">
    <property type="entry name" value="TonB-dependent_transducer"/>
</dbReference>
<dbReference type="GO" id="GO:0055085">
    <property type="term" value="P:transmembrane transport"/>
    <property type="evidence" value="ECO:0007669"/>
    <property type="project" value="InterPro"/>
</dbReference>
<dbReference type="SUPFAM" id="SSF74653">
    <property type="entry name" value="TolA/TonB C-terminal domain"/>
    <property type="match status" value="1"/>
</dbReference>